<dbReference type="PROSITE" id="PS50893">
    <property type="entry name" value="ABC_TRANSPORTER_2"/>
    <property type="match status" value="1"/>
</dbReference>
<dbReference type="InterPro" id="IPR013525">
    <property type="entry name" value="ABC2_TM"/>
</dbReference>
<keyword evidence="4" id="KW-0547">Nucleotide-binding</keyword>
<feature type="transmembrane region" description="Helical" evidence="8">
    <location>
        <begin position="671"/>
        <end position="694"/>
    </location>
</feature>
<protein>
    <recommendedName>
        <fullName evidence="9">ABC transporter domain-containing protein</fullName>
    </recommendedName>
</protein>
<evidence type="ECO:0000313" key="11">
    <source>
        <dbReference type="EMBL" id="KAF4355077.1"/>
    </source>
</evidence>
<feature type="domain" description="ABC transporter" evidence="9">
    <location>
        <begin position="62"/>
        <end position="303"/>
    </location>
</feature>
<gene>
    <name evidence="10" type="ORF">F8388_021672</name>
    <name evidence="11" type="ORF">G4B88_004289</name>
</gene>
<keyword evidence="5" id="KW-0067">ATP-binding</keyword>
<dbReference type="Pfam" id="PF19055">
    <property type="entry name" value="ABC2_membrane_7"/>
    <property type="match status" value="1"/>
</dbReference>
<sequence length="699" mass="77347">MELIQSAPKNDIVLSQEEEIINITGNLTAGNQQRQRPLSFVLSFTNLTYRVKLHRPKGYNFLRRNNAGAVPPAEKTLLDNISGEVHDGEILALLGASGSGKTTLIDALANRIEKQSLKGTITLNGEIIDSKLSKSITGYVMQDDLLFPMLTVEETLNFAAEFRLPRSIGSLKKRNRVQSLMEQLGLRNVANTIIGDEGKRGISGGERRRVSIGIEAIHDPILLFLDEPTSGLDSTSAFMVVKVLRRIANESGSLIVMSVHQPSYRIIGLLDRLIFLSGGKIAYNGGSSTELTQFCSNLGYPIPENANPVEFVLDLISELENSPTGIAVFSGTGAGDDDDYRQFPVLKEALKARISKGNFTISSNENSISSPIISGNGKLISGVEKFANPIWIEIMVLTKRSILNSRRTPVLFLTRLITVLTTGLLLSTIYWDLDDSSKGIRERMSFFAFAISTTYFSSCQSLPLLLQERFIFTRETSFNSYRKLSYAFSQSITILPLLLILSIAFSTATFWAVGLAGGIRGFVFYLCVVSGSFWAGNSLVVFLSGLVSHVLVGYTVVVSVSAYFLLLSGFFISRNRIPSYWIWFHYFSLIKYPYEGVMMSEFEDPKRCFERGVDLFDMTPFGGAPAAVKAAVLGNLSSAVGVNVTSGTCLKNGLDVLKEMGINELSNKWEYLVILVVWGLFYRVLYYVSLLVLWKNKRK</sequence>
<dbReference type="InterPro" id="IPR017871">
    <property type="entry name" value="ABC_transporter-like_CS"/>
</dbReference>
<dbReference type="InterPro" id="IPR003593">
    <property type="entry name" value="AAA+_ATPase"/>
</dbReference>
<dbReference type="InterPro" id="IPR027417">
    <property type="entry name" value="P-loop_NTPase"/>
</dbReference>
<evidence type="ECO:0000256" key="1">
    <source>
        <dbReference type="ARBA" id="ARBA00004141"/>
    </source>
</evidence>
<proteinExistence type="predicted"/>
<dbReference type="Pfam" id="PF01061">
    <property type="entry name" value="ABC2_membrane"/>
    <property type="match status" value="1"/>
</dbReference>
<feature type="transmembrane region" description="Helical" evidence="8">
    <location>
        <begin position="550"/>
        <end position="572"/>
    </location>
</feature>
<dbReference type="InterPro" id="IPR050352">
    <property type="entry name" value="ABCG_transporters"/>
</dbReference>
<evidence type="ECO:0000256" key="7">
    <source>
        <dbReference type="ARBA" id="ARBA00023136"/>
    </source>
</evidence>
<evidence type="ECO:0000256" key="3">
    <source>
        <dbReference type="ARBA" id="ARBA00022692"/>
    </source>
</evidence>
<feature type="transmembrane region" description="Helical" evidence="8">
    <location>
        <begin position="487"/>
        <end position="516"/>
    </location>
</feature>
<dbReference type="GO" id="GO:0005524">
    <property type="term" value="F:ATP binding"/>
    <property type="evidence" value="ECO:0007669"/>
    <property type="project" value="UniProtKB-KW"/>
</dbReference>
<keyword evidence="13" id="KW-1185">Reference proteome</keyword>
<evidence type="ECO:0000259" key="9">
    <source>
        <dbReference type="PROSITE" id="PS50893"/>
    </source>
</evidence>
<dbReference type="PANTHER" id="PTHR48041">
    <property type="entry name" value="ABC TRANSPORTER G FAMILY MEMBER 28"/>
    <property type="match status" value="1"/>
</dbReference>
<dbReference type="SMART" id="SM00382">
    <property type="entry name" value="AAA"/>
    <property type="match status" value="1"/>
</dbReference>
<dbReference type="Proteomes" id="UP000583929">
    <property type="component" value="Unassembled WGS sequence"/>
</dbReference>
<keyword evidence="2" id="KW-0813">Transport</keyword>
<dbReference type="EMBL" id="JAATIQ010000462">
    <property type="protein sequence ID" value="KAF4355077.1"/>
    <property type="molecule type" value="Genomic_DNA"/>
</dbReference>
<keyword evidence="6 8" id="KW-1133">Transmembrane helix</keyword>
<feature type="transmembrane region" description="Helical" evidence="8">
    <location>
        <begin position="446"/>
        <end position="466"/>
    </location>
</feature>
<dbReference type="EMBL" id="JAATIP010000351">
    <property type="protein sequence ID" value="KAF4350965.1"/>
    <property type="molecule type" value="Genomic_DNA"/>
</dbReference>
<evidence type="ECO:0000256" key="8">
    <source>
        <dbReference type="SAM" id="Phobius"/>
    </source>
</evidence>
<dbReference type="InterPro" id="IPR003439">
    <property type="entry name" value="ABC_transporter-like_ATP-bd"/>
</dbReference>
<evidence type="ECO:0000256" key="4">
    <source>
        <dbReference type="ARBA" id="ARBA00022741"/>
    </source>
</evidence>
<evidence type="ECO:0000256" key="5">
    <source>
        <dbReference type="ARBA" id="ARBA00022840"/>
    </source>
</evidence>
<evidence type="ECO:0000313" key="12">
    <source>
        <dbReference type="Proteomes" id="UP000525078"/>
    </source>
</evidence>
<feature type="transmembrane region" description="Helical" evidence="8">
    <location>
        <begin position="522"/>
        <end position="543"/>
    </location>
</feature>
<comment type="subcellular location">
    <subcellularLocation>
        <location evidence="1">Membrane</location>
        <topology evidence="1">Multi-pass membrane protein</topology>
    </subcellularLocation>
</comment>
<dbReference type="GO" id="GO:0140359">
    <property type="term" value="F:ABC-type transporter activity"/>
    <property type="evidence" value="ECO:0007669"/>
    <property type="project" value="InterPro"/>
</dbReference>
<name>A0A7J6E9I4_CANSA</name>
<dbReference type="InterPro" id="IPR043926">
    <property type="entry name" value="ABCG_dom"/>
</dbReference>
<dbReference type="GO" id="GO:0016887">
    <property type="term" value="F:ATP hydrolysis activity"/>
    <property type="evidence" value="ECO:0007669"/>
    <property type="project" value="InterPro"/>
</dbReference>
<dbReference type="Proteomes" id="UP000525078">
    <property type="component" value="Unassembled WGS sequence"/>
</dbReference>
<feature type="transmembrane region" description="Helical" evidence="8">
    <location>
        <begin position="410"/>
        <end position="431"/>
    </location>
</feature>
<evidence type="ECO:0000313" key="13">
    <source>
        <dbReference type="Proteomes" id="UP000583929"/>
    </source>
</evidence>
<dbReference type="Gene3D" id="3.40.50.300">
    <property type="entry name" value="P-loop containing nucleotide triphosphate hydrolases"/>
    <property type="match status" value="1"/>
</dbReference>
<dbReference type="PROSITE" id="PS00211">
    <property type="entry name" value="ABC_TRANSPORTER_1"/>
    <property type="match status" value="1"/>
</dbReference>
<dbReference type="GO" id="GO:0016020">
    <property type="term" value="C:membrane"/>
    <property type="evidence" value="ECO:0007669"/>
    <property type="project" value="UniProtKB-SubCell"/>
</dbReference>
<dbReference type="Pfam" id="PF00005">
    <property type="entry name" value="ABC_tran"/>
    <property type="match status" value="1"/>
</dbReference>
<evidence type="ECO:0000256" key="6">
    <source>
        <dbReference type="ARBA" id="ARBA00022989"/>
    </source>
</evidence>
<reference evidence="12 13" key="1">
    <citation type="journal article" date="2020" name="bioRxiv">
        <title>Sequence and annotation of 42 cannabis genomes reveals extensive copy number variation in cannabinoid synthesis and pathogen resistance genes.</title>
        <authorList>
            <person name="Mckernan K.J."/>
            <person name="Helbert Y."/>
            <person name="Kane L.T."/>
            <person name="Ebling H."/>
            <person name="Zhang L."/>
            <person name="Liu B."/>
            <person name="Eaton Z."/>
            <person name="Mclaughlin S."/>
            <person name="Kingan S."/>
            <person name="Baybayan P."/>
            <person name="Concepcion G."/>
            <person name="Jordan M."/>
            <person name="Riva A."/>
            <person name="Barbazuk W."/>
            <person name="Harkins T."/>
        </authorList>
    </citation>
    <scope>NUCLEOTIDE SEQUENCE [LARGE SCALE GENOMIC DNA]</scope>
    <source>
        <strain evidence="12 13">cv. Jamaican Lion 4</strain>
        <strain evidence="11">Father</strain>
        <strain evidence="10">Mother</strain>
        <tissue evidence="11">Leaf</tissue>
    </source>
</reference>
<keyword evidence="3 8" id="KW-0812">Transmembrane</keyword>
<dbReference type="SUPFAM" id="SSF52540">
    <property type="entry name" value="P-loop containing nucleoside triphosphate hydrolases"/>
    <property type="match status" value="1"/>
</dbReference>
<evidence type="ECO:0000256" key="2">
    <source>
        <dbReference type="ARBA" id="ARBA00022448"/>
    </source>
</evidence>
<accession>A0A7J6E9I4</accession>
<organism evidence="11 13">
    <name type="scientific">Cannabis sativa</name>
    <name type="common">Hemp</name>
    <name type="synonym">Marijuana</name>
    <dbReference type="NCBI Taxonomy" id="3483"/>
    <lineage>
        <taxon>Eukaryota</taxon>
        <taxon>Viridiplantae</taxon>
        <taxon>Streptophyta</taxon>
        <taxon>Embryophyta</taxon>
        <taxon>Tracheophyta</taxon>
        <taxon>Spermatophyta</taxon>
        <taxon>Magnoliopsida</taxon>
        <taxon>eudicotyledons</taxon>
        <taxon>Gunneridae</taxon>
        <taxon>Pentapetalae</taxon>
        <taxon>rosids</taxon>
        <taxon>fabids</taxon>
        <taxon>Rosales</taxon>
        <taxon>Cannabaceae</taxon>
        <taxon>Cannabis</taxon>
    </lineage>
</organism>
<evidence type="ECO:0000313" key="10">
    <source>
        <dbReference type="EMBL" id="KAF4350965.1"/>
    </source>
</evidence>
<dbReference type="AlphaFoldDB" id="A0A7J6E9I4"/>
<keyword evidence="7 8" id="KW-0472">Membrane</keyword>
<comment type="caution">
    <text evidence="11">The sequence shown here is derived from an EMBL/GenBank/DDBJ whole genome shotgun (WGS) entry which is preliminary data.</text>
</comment>
<dbReference type="PANTHER" id="PTHR48041:SF11">
    <property type="entry name" value="ABC TRANSPORTER G FAMILY MEMBER 16"/>
    <property type="match status" value="1"/>
</dbReference>